<name>A0A0J9EB64_9RHOB</name>
<dbReference type="STRING" id="1675527.AIOL_003905"/>
<sequence length="329" mass="35399">MQDAIPMVELWRGEFLESVHRGHAVVCDERGEIVEAWGDPQKIILPRSSCKMVQALPLVESGAADALGLTAEQLALSCASHNAAAIHTDRVALWLRDLGLSDDDFRCGPQSPGDMDARLAMVRAGEEPCQIHNNCSGKHSGFLSLNQHIRGGPEYIEADHPLQKMIRAAFEECTDETSPGYGIDGCSAPNFATSLHGLARAAARFASADGDDARSRAMRRLREAMMLHPELVAGEGRACTELMRAAKGKAAIKGGAEAMYVAILPEKRLGVALKIEDGTSRGSECAIASILVRLGVVEPDDPLVLKRRNAEIRNRNGIMTGYVHPAAGF</sequence>
<dbReference type="PANTHER" id="PTHR42110">
    <property type="entry name" value="L-ASPARAGINASE, PUTATIVE (AFU_ORTHOLOGUE AFUA_3G11890)-RELATED"/>
    <property type="match status" value="1"/>
</dbReference>
<dbReference type="Pfam" id="PF06089">
    <property type="entry name" value="Asparaginase_II"/>
    <property type="match status" value="1"/>
</dbReference>
<dbReference type="OrthoDB" id="9780674at2"/>
<accession>A0A0J9EB64</accession>
<dbReference type="InterPro" id="IPR010349">
    <property type="entry name" value="Asparaginase_II"/>
</dbReference>
<keyword evidence="2" id="KW-1185">Reference proteome</keyword>
<evidence type="ECO:0000313" key="2">
    <source>
        <dbReference type="Proteomes" id="UP000037178"/>
    </source>
</evidence>
<proteinExistence type="predicted"/>
<dbReference type="PANTHER" id="PTHR42110:SF1">
    <property type="entry name" value="L-ASPARAGINASE, PUTATIVE (AFU_ORTHOLOGUE AFUA_3G11890)-RELATED"/>
    <property type="match status" value="1"/>
</dbReference>
<dbReference type="RefSeq" id="WP_049644476.1">
    <property type="nucleotide sequence ID" value="NZ_LFTY01000002.1"/>
</dbReference>
<dbReference type="AlphaFoldDB" id="A0A0J9EB64"/>
<comment type="caution">
    <text evidence="1">The sequence shown here is derived from an EMBL/GenBank/DDBJ whole genome shotgun (WGS) entry which is preliminary data.</text>
</comment>
<organism evidence="1 2">
    <name type="scientific">Candidatus Rhodobacter oscarellae</name>
    <dbReference type="NCBI Taxonomy" id="1675527"/>
    <lineage>
        <taxon>Bacteria</taxon>
        <taxon>Pseudomonadati</taxon>
        <taxon>Pseudomonadota</taxon>
        <taxon>Alphaproteobacteria</taxon>
        <taxon>Rhodobacterales</taxon>
        <taxon>Rhodobacter group</taxon>
        <taxon>Rhodobacter</taxon>
    </lineage>
</organism>
<dbReference type="PATRIC" id="fig|1675527.3.peg.4093"/>
<reference evidence="1 2" key="1">
    <citation type="submission" date="2015-06" db="EMBL/GenBank/DDBJ databases">
        <title>Draft genome sequence of an Alphaproteobacteria species associated to the Mediterranean sponge Oscarella lobularis.</title>
        <authorList>
            <person name="Jourda C."/>
            <person name="Santini S."/>
            <person name="Claverie J.-M."/>
        </authorList>
    </citation>
    <scope>NUCLEOTIDE SEQUENCE [LARGE SCALE GENOMIC DNA]</scope>
    <source>
        <strain evidence="1">IGS</strain>
    </source>
</reference>
<dbReference type="Proteomes" id="UP000037178">
    <property type="component" value="Unassembled WGS sequence"/>
</dbReference>
<evidence type="ECO:0000313" key="1">
    <source>
        <dbReference type="EMBL" id="KMW58924.1"/>
    </source>
</evidence>
<protein>
    <submittedName>
        <fullName evidence="1">L-Asparaginase type 2-like protein</fullName>
    </submittedName>
</protein>
<dbReference type="EMBL" id="LFTY01000002">
    <property type="protein sequence ID" value="KMW58924.1"/>
    <property type="molecule type" value="Genomic_DNA"/>
</dbReference>
<gene>
    <name evidence="1" type="ORF">AIOL_003905</name>
</gene>